<evidence type="ECO:0000313" key="1">
    <source>
        <dbReference type="EMBL" id="CAJ73072.1"/>
    </source>
</evidence>
<protein>
    <submittedName>
        <fullName evidence="1">Uncharacterized protein</fullName>
    </submittedName>
</protein>
<organism evidence="1">
    <name type="scientific">Kuenenia stuttgartiensis</name>
    <dbReference type="NCBI Taxonomy" id="174633"/>
    <lineage>
        <taxon>Bacteria</taxon>
        <taxon>Pseudomonadati</taxon>
        <taxon>Planctomycetota</taxon>
        <taxon>Candidatus Brocadiia</taxon>
        <taxon>Candidatus Brocadiales</taxon>
        <taxon>Candidatus Brocadiaceae</taxon>
        <taxon>Candidatus Kuenenia</taxon>
    </lineage>
</organism>
<gene>
    <name evidence="2" type="ORF">KsCSTR_37500</name>
    <name evidence="1" type="ORF">kuste2327</name>
</gene>
<dbReference type="Proteomes" id="UP000501926">
    <property type="component" value="Chromosome"/>
</dbReference>
<dbReference type="EMBL" id="CT573071">
    <property type="protein sequence ID" value="CAJ73072.1"/>
    <property type="molecule type" value="Genomic_DNA"/>
</dbReference>
<accession>Q1Q673</accession>
<evidence type="ECO:0000313" key="3">
    <source>
        <dbReference type="Proteomes" id="UP000501926"/>
    </source>
</evidence>
<reference evidence="2 3" key="3">
    <citation type="submission" date="2020-02" db="EMBL/GenBank/DDBJ databases">
        <title>Newly sequenced genome of strain CSTR1 showed variability in Candidatus Kuenenia stuttgartiensis genomes.</title>
        <authorList>
            <person name="Ding C."/>
            <person name="Adrian L."/>
        </authorList>
    </citation>
    <scope>NUCLEOTIDE SEQUENCE [LARGE SCALE GENOMIC DNA]</scope>
    <source>
        <strain evidence="2 3">CSTR1</strain>
    </source>
</reference>
<reference evidence="1" key="1">
    <citation type="journal article" date="2006" name="Nature">
        <title>Deciphering the evolution and metabolism of an anammox bacterium from a community genome.</title>
        <authorList>
            <person name="Strous M."/>
            <person name="Pelletier E."/>
            <person name="Mangenot S."/>
            <person name="Rattei T."/>
            <person name="Lehner A."/>
            <person name="Taylor M.W."/>
            <person name="Horn M."/>
            <person name="Daims H."/>
            <person name="Bartol-Mavel D."/>
            <person name="Wincker P."/>
            <person name="Barbe V."/>
            <person name="Fonknechten N."/>
            <person name="Vallenet D."/>
            <person name="Segurens B."/>
            <person name="Schenowitz-Truong C."/>
            <person name="Medigue C."/>
            <person name="Collingro A."/>
            <person name="Snel B."/>
            <person name="Dutilh B.E."/>
            <person name="OpDenCamp H.J.M."/>
            <person name="vanDerDrift C."/>
            <person name="Cirpus I."/>
            <person name="vanDePas-Schoonen K.T."/>
            <person name="Harhangi H.R."/>
            <person name="vanNiftrik L."/>
            <person name="Schmid M."/>
            <person name="Keltjens J."/>
            <person name="vanDeVossenberg J."/>
            <person name="Kartal B."/>
            <person name="Meier H."/>
            <person name="Frishman D."/>
            <person name="Huynen M.A."/>
            <person name="Mewes H."/>
            <person name="Weissenbach J."/>
            <person name="Jetten M.S.M."/>
            <person name="Wagner M."/>
            <person name="LePaslier D."/>
        </authorList>
    </citation>
    <scope>NUCLEOTIDE SEQUENCE</scope>
</reference>
<evidence type="ECO:0000313" key="2">
    <source>
        <dbReference type="EMBL" id="QII13129.1"/>
    </source>
</evidence>
<sequence>MFISLRIMPSPTRLMARTNPVCPCHPENPANKCKPLALLGNIRPLLRKAICYKCFLSPIVFICHQFSPTSAYITMNTPV</sequence>
<name>Q1Q673_KUEST</name>
<dbReference type="EMBL" id="CP049055">
    <property type="protein sequence ID" value="QII13129.1"/>
    <property type="molecule type" value="Genomic_DNA"/>
</dbReference>
<proteinExistence type="predicted"/>
<dbReference type="AlphaFoldDB" id="Q1Q673"/>
<reference evidence="1" key="2">
    <citation type="submission" date="2006-01" db="EMBL/GenBank/DDBJ databases">
        <authorList>
            <person name="Genoscope"/>
        </authorList>
    </citation>
    <scope>NUCLEOTIDE SEQUENCE</scope>
</reference>